<dbReference type="EMBL" id="JARXRO010000013">
    <property type="protein sequence ID" value="MDH5833380.1"/>
    <property type="molecule type" value="Genomic_DNA"/>
</dbReference>
<dbReference type="InterPro" id="IPR054209">
    <property type="entry name" value="DUF6916"/>
</dbReference>
<evidence type="ECO:0000313" key="2">
    <source>
        <dbReference type="EMBL" id="MDH5833380.1"/>
    </source>
</evidence>
<name>A0ABT6JRR4_9GAMM</name>
<sequence length="96" mass="10748">MDLLSLEHFGGCLNETFSARLQGIEAPFVLVQANPLPTRAADAARAPFSLVFRNASPLLFPQQTYRMQHPRLGELDIFLVPVAQDRDGFLYQAVFN</sequence>
<protein>
    <recommendedName>
        <fullName evidence="1">DUF6916 domain-containing protein</fullName>
    </recommendedName>
</protein>
<evidence type="ECO:0000313" key="3">
    <source>
        <dbReference type="Proteomes" id="UP001156873"/>
    </source>
</evidence>
<dbReference type="RefSeq" id="WP_280577619.1">
    <property type="nucleotide sequence ID" value="NZ_JARXRO010000013.1"/>
</dbReference>
<organism evidence="2 3">
    <name type="scientific">Luteimonas kalidii</name>
    <dbReference type="NCBI Taxonomy" id="3042025"/>
    <lineage>
        <taxon>Bacteria</taxon>
        <taxon>Pseudomonadati</taxon>
        <taxon>Pseudomonadota</taxon>
        <taxon>Gammaproteobacteria</taxon>
        <taxon>Lysobacterales</taxon>
        <taxon>Lysobacteraceae</taxon>
        <taxon>Luteimonas</taxon>
    </lineage>
</organism>
<comment type="caution">
    <text evidence="2">The sequence shown here is derived from an EMBL/GenBank/DDBJ whole genome shotgun (WGS) entry which is preliminary data.</text>
</comment>
<keyword evidence="3" id="KW-1185">Reference proteome</keyword>
<proteinExistence type="predicted"/>
<gene>
    <name evidence="2" type="ORF">QFW81_05500</name>
</gene>
<feature type="domain" description="DUF6916" evidence="1">
    <location>
        <begin position="4"/>
        <end position="95"/>
    </location>
</feature>
<evidence type="ECO:0000259" key="1">
    <source>
        <dbReference type="Pfam" id="PF21880"/>
    </source>
</evidence>
<accession>A0ABT6JRR4</accession>
<reference evidence="2 3" key="1">
    <citation type="submission" date="2023-04" db="EMBL/GenBank/DDBJ databases">
        <title>Luteimonas sp. M1R5S59.</title>
        <authorList>
            <person name="Sun J.-Q."/>
        </authorList>
    </citation>
    <scope>NUCLEOTIDE SEQUENCE [LARGE SCALE GENOMIC DNA]</scope>
    <source>
        <strain evidence="2 3">M1R5S59</strain>
    </source>
</reference>
<dbReference type="Pfam" id="PF21880">
    <property type="entry name" value="DUF6916"/>
    <property type="match status" value="1"/>
</dbReference>
<dbReference type="Proteomes" id="UP001156873">
    <property type="component" value="Unassembled WGS sequence"/>
</dbReference>